<evidence type="ECO:0000256" key="1">
    <source>
        <dbReference type="RuleBase" id="RU003682"/>
    </source>
</evidence>
<comment type="similarity">
    <text evidence="1">Belongs to the iron/ascorbate-dependent oxidoreductase family.</text>
</comment>
<dbReference type="GO" id="GO:0051213">
    <property type="term" value="F:dioxygenase activity"/>
    <property type="evidence" value="ECO:0007669"/>
    <property type="project" value="UniProtKB-KW"/>
</dbReference>
<dbReference type="PROSITE" id="PS51471">
    <property type="entry name" value="FE2OG_OXY"/>
    <property type="match status" value="1"/>
</dbReference>
<accession>A0ABV6QFH1</accession>
<dbReference type="EMBL" id="JBHLTC010000005">
    <property type="protein sequence ID" value="MFC0623384.1"/>
    <property type="molecule type" value="Genomic_DNA"/>
</dbReference>
<proteinExistence type="inferred from homology"/>
<dbReference type="InterPro" id="IPR008775">
    <property type="entry name" value="Phytyl_CoA_dOase-like"/>
</dbReference>
<organism evidence="3 4">
    <name type="scientific">Kribbella deserti</name>
    <dbReference type="NCBI Taxonomy" id="1926257"/>
    <lineage>
        <taxon>Bacteria</taxon>
        <taxon>Bacillati</taxon>
        <taxon>Actinomycetota</taxon>
        <taxon>Actinomycetes</taxon>
        <taxon>Propionibacteriales</taxon>
        <taxon>Kribbellaceae</taxon>
        <taxon>Kribbella</taxon>
    </lineage>
</organism>
<keyword evidence="1" id="KW-0408">Iron</keyword>
<keyword evidence="1" id="KW-0479">Metal-binding</keyword>
<dbReference type="Pfam" id="PF05721">
    <property type="entry name" value="PhyH"/>
    <property type="match status" value="1"/>
</dbReference>
<evidence type="ECO:0000259" key="2">
    <source>
        <dbReference type="PROSITE" id="PS51471"/>
    </source>
</evidence>
<keyword evidence="3" id="KW-0223">Dioxygenase</keyword>
<dbReference type="Proteomes" id="UP001589890">
    <property type="component" value="Unassembled WGS sequence"/>
</dbReference>
<gene>
    <name evidence="3" type="ORF">ACFFGN_04880</name>
</gene>
<dbReference type="Gene3D" id="2.60.120.620">
    <property type="entry name" value="q2cbj1_9rhob like domain"/>
    <property type="match status" value="1"/>
</dbReference>
<dbReference type="RefSeq" id="WP_380044083.1">
    <property type="nucleotide sequence ID" value="NZ_JBHLTC010000005.1"/>
</dbReference>
<sequence>MKELTDSSAVLHDTAVLRTRLSEDGYLFFRELLPSGVVDDVRAQIARILSDSNWLAPGTSADKLIASERAVEEGSPGFFGAYTAIQSTEAFHQLAVRPELLGLTSRLLGEESFAHPAHICRIAPPSPGASPTPIHQDYRFIQGCIDTLTTWLPLSAAPPEIGGLRVFAGSPRLGVLPVRAADGPGMMRAEADEEHPEWRTASYRPGDVLLFGSLTVHGAMPNRTRQLRVSADFRYQAVSAPMARDVLGTGKPHYHPDVPDFPTLTRGWASTTSVEIPPGVHFVDRFDPRLDEVPTPASRFFAS</sequence>
<comment type="caution">
    <text evidence="3">The sequence shown here is derived from an EMBL/GenBank/DDBJ whole genome shotgun (WGS) entry which is preliminary data.</text>
</comment>
<keyword evidence="4" id="KW-1185">Reference proteome</keyword>
<evidence type="ECO:0000313" key="4">
    <source>
        <dbReference type="Proteomes" id="UP001589890"/>
    </source>
</evidence>
<protein>
    <submittedName>
        <fullName evidence="3">Phytanoyl-CoA dioxygenase family protein</fullName>
    </submittedName>
</protein>
<reference evidence="3 4" key="1">
    <citation type="submission" date="2024-09" db="EMBL/GenBank/DDBJ databases">
        <authorList>
            <person name="Sun Q."/>
            <person name="Mori K."/>
        </authorList>
    </citation>
    <scope>NUCLEOTIDE SEQUENCE [LARGE SCALE GENOMIC DNA]</scope>
    <source>
        <strain evidence="3 4">CGMCC 1.15906</strain>
    </source>
</reference>
<name>A0ABV6QFH1_9ACTN</name>
<dbReference type="PANTHER" id="PTHR40128:SF1">
    <property type="entry name" value="PHYTANOYL-COA HYDROXYLASE"/>
    <property type="match status" value="1"/>
</dbReference>
<dbReference type="InterPro" id="IPR005123">
    <property type="entry name" value="Oxoglu/Fe-dep_dioxygenase_dom"/>
</dbReference>
<dbReference type="PANTHER" id="PTHR40128">
    <property type="entry name" value="EXPRESSED PROTEIN"/>
    <property type="match status" value="1"/>
</dbReference>
<evidence type="ECO:0000313" key="3">
    <source>
        <dbReference type="EMBL" id="MFC0623384.1"/>
    </source>
</evidence>
<feature type="domain" description="Fe2OG dioxygenase" evidence="2">
    <location>
        <begin position="113"/>
        <end position="237"/>
    </location>
</feature>
<dbReference type="SUPFAM" id="SSF51197">
    <property type="entry name" value="Clavaminate synthase-like"/>
    <property type="match status" value="1"/>
</dbReference>
<keyword evidence="1" id="KW-0560">Oxidoreductase</keyword>